<dbReference type="Proteomes" id="UP000051952">
    <property type="component" value="Unassembled WGS sequence"/>
</dbReference>
<feature type="compositionally biased region" description="Polar residues" evidence="1">
    <location>
        <begin position="161"/>
        <end position="173"/>
    </location>
</feature>
<feature type="compositionally biased region" description="Polar residues" evidence="1">
    <location>
        <begin position="32"/>
        <end position="41"/>
    </location>
</feature>
<dbReference type="VEuPathDB" id="TriTrypDB:BSAL_26140"/>
<reference evidence="3" key="1">
    <citation type="submission" date="2015-09" db="EMBL/GenBank/DDBJ databases">
        <authorList>
            <consortium name="Pathogen Informatics"/>
        </authorList>
    </citation>
    <scope>NUCLEOTIDE SEQUENCE [LARGE SCALE GENOMIC DNA]</scope>
    <source>
        <strain evidence="3">Lake Konstanz</strain>
    </source>
</reference>
<protein>
    <submittedName>
        <fullName evidence="2">Uncharacterized protein</fullName>
    </submittedName>
</protein>
<name>A0A0S4JJG2_BODSA</name>
<evidence type="ECO:0000313" key="2">
    <source>
        <dbReference type="EMBL" id="CUG90324.1"/>
    </source>
</evidence>
<dbReference type="OMA" id="AFNAHED"/>
<evidence type="ECO:0000313" key="3">
    <source>
        <dbReference type="Proteomes" id="UP000051952"/>
    </source>
</evidence>
<dbReference type="OrthoDB" id="271210at2759"/>
<accession>A0A0S4JJG2</accession>
<organism evidence="2 3">
    <name type="scientific">Bodo saltans</name>
    <name type="common">Flagellated protozoan</name>
    <dbReference type="NCBI Taxonomy" id="75058"/>
    <lineage>
        <taxon>Eukaryota</taxon>
        <taxon>Discoba</taxon>
        <taxon>Euglenozoa</taxon>
        <taxon>Kinetoplastea</taxon>
        <taxon>Metakinetoplastina</taxon>
        <taxon>Eubodonida</taxon>
        <taxon>Bodonidae</taxon>
        <taxon>Bodo</taxon>
    </lineage>
</organism>
<evidence type="ECO:0000256" key="1">
    <source>
        <dbReference type="SAM" id="MobiDB-lite"/>
    </source>
</evidence>
<gene>
    <name evidence="2" type="ORF">BSAL_26140</name>
</gene>
<proteinExistence type="predicted"/>
<dbReference type="EMBL" id="CYKH01001814">
    <property type="protein sequence ID" value="CUG90324.1"/>
    <property type="molecule type" value="Genomic_DNA"/>
</dbReference>
<feature type="region of interest" description="Disordered" evidence="1">
    <location>
        <begin position="32"/>
        <end position="66"/>
    </location>
</feature>
<dbReference type="AlphaFoldDB" id="A0A0S4JJG2"/>
<sequence length="480" mass="53314">MRRTANGFSVAILAHNYARIVLSSQHATQSRWFSQGPSSTAPLEVPSSKADDADAATSGPPMPPNYVPVELRDASDESLMFLRNKPSAAMPKRPILPEGCIEAPHLPDRPKKEPRYIDEHAARLKTTSVGAGRPLVQPSATSFTYEDTRKQGEPNVVEGQAPQTFHRTSTPSQEAKLESAGRSGGSTSSRTAATASGEGKADAQTPDEELGRKMAAAIPRTRLDDLRADIQKLDYYQGTPEYMKELDAFRAKYGDGQQLSIEDGDEANRRPYTAEEVARGLKGEPLDLNRSSHRLQSILTQGPHGYHPDRLMQQYGFASMDAGYAFSPAKIIGQLDAAAPSGSLDANKPDYNLASQELKDQIAFNAHEDKTLAFRYLGINTIQRRQIRMCLSDLETRDYNSTLLQYYCMGMWLTNKSKMNHCEPKHNIRDVFFIARMLKMLLMEPELDSVHRKLEKPLLVVATLVMLFFLWQPVTLASIA</sequence>
<keyword evidence="3" id="KW-1185">Reference proteome</keyword>
<feature type="compositionally biased region" description="Low complexity" evidence="1">
    <location>
        <begin position="185"/>
        <end position="197"/>
    </location>
</feature>
<feature type="region of interest" description="Disordered" evidence="1">
    <location>
        <begin position="131"/>
        <end position="208"/>
    </location>
</feature>